<dbReference type="PANTHER" id="PTHR47036">
    <property type="entry name" value="COBALT-FACTOR III C(17)-METHYLTRANSFERASE-RELATED"/>
    <property type="match status" value="1"/>
</dbReference>
<sequence length="276" mass="29820">MSGHLSIVGIGPGSLELMTPMARIAIENAELVVGYKPYLEMIAPLLGGKEQSASGMTREVDRADLAVTQALAGRRVAIISSGDAGMYAMGPLVYELLAQKGWQQHTGVPVQMVPGITAANACASLVGVPLGHDSCTISLSDLLTPWSLIKTRIAAAAEADFAITFYNPRSRRRTHQILEAQQLLLAHRRPDTPVAVVDNAYRAEQSIQLSTLDSFTSLEFGMTAAVVVGNSQSYRFEQQIITPRGYSKKYDLENGEVKAGQKRGRAFIESQQETAE</sequence>
<dbReference type="GO" id="GO:0009236">
    <property type="term" value="P:cobalamin biosynthetic process"/>
    <property type="evidence" value="ECO:0007669"/>
    <property type="project" value="UniProtKB-UniPathway"/>
</dbReference>
<evidence type="ECO:0000256" key="4">
    <source>
        <dbReference type="ARBA" id="ARBA00022679"/>
    </source>
</evidence>
<dbReference type="GO" id="GO:0032259">
    <property type="term" value="P:methylation"/>
    <property type="evidence" value="ECO:0007669"/>
    <property type="project" value="UniProtKB-KW"/>
</dbReference>
<keyword evidence="8" id="KW-1185">Reference proteome</keyword>
<accession>A0A1G8WLW9</accession>
<dbReference type="InterPro" id="IPR014776">
    <property type="entry name" value="4pyrrole_Mease_sub2"/>
</dbReference>
<keyword evidence="5" id="KW-0949">S-adenosyl-L-methionine</keyword>
<dbReference type="Pfam" id="PF00590">
    <property type="entry name" value="TP_methylase"/>
    <property type="match status" value="1"/>
</dbReference>
<gene>
    <name evidence="7" type="ORF">SAMN04488540_113105</name>
</gene>
<evidence type="ECO:0000259" key="6">
    <source>
        <dbReference type="Pfam" id="PF00590"/>
    </source>
</evidence>
<dbReference type="RefSeq" id="WP_090366633.1">
    <property type="nucleotide sequence ID" value="NZ_FNEM01000013.1"/>
</dbReference>
<evidence type="ECO:0000313" key="8">
    <source>
        <dbReference type="Proteomes" id="UP000199527"/>
    </source>
</evidence>
<organism evidence="7 8">
    <name type="scientific">Ferrimonas sediminum</name>
    <dbReference type="NCBI Taxonomy" id="718193"/>
    <lineage>
        <taxon>Bacteria</taxon>
        <taxon>Pseudomonadati</taxon>
        <taxon>Pseudomonadota</taxon>
        <taxon>Gammaproteobacteria</taxon>
        <taxon>Alteromonadales</taxon>
        <taxon>Ferrimonadaceae</taxon>
        <taxon>Ferrimonas</taxon>
    </lineage>
</organism>
<dbReference type="Gene3D" id="3.30.950.10">
    <property type="entry name" value="Methyltransferase, Cobalt-precorrin-4 Transmethylase, Domain 2"/>
    <property type="match status" value="1"/>
</dbReference>
<keyword evidence="3 7" id="KW-0489">Methyltransferase</keyword>
<dbReference type="InterPro" id="IPR051810">
    <property type="entry name" value="Precorrin_MeTrfase"/>
</dbReference>
<dbReference type="GO" id="GO:0008168">
    <property type="term" value="F:methyltransferase activity"/>
    <property type="evidence" value="ECO:0007669"/>
    <property type="project" value="UniProtKB-KW"/>
</dbReference>
<feature type="domain" description="Tetrapyrrole methylase" evidence="6">
    <location>
        <begin position="5"/>
        <end position="213"/>
    </location>
</feature>
<evidence type="ECO:0000256" key="3">
    <source>
        <dbReference type="ARBA" id="ARBA00022603"/>
    </source>
</evidence>
<dbReference type="InterPro" id="IPR000878">
    <property type="entry name" value="4pyrrol_Mease"/>
</dbReference>
<dbReference type="InterPro" id="IPR035996">
    <property type="entry name" value="4pyrrol_Methylase_sf"/>
</dbReference>
<dbReference type="UniPathway" id="UPA00148"/>
<proteinExistence type="predicted"/>
<dbReference type="OrthoDB" id="9772960at2"/>
<dbReference type="NCBIfam" id="TIGR01466">
    <property type="entry name" value="cobJ_cbiH"/>
    <property type="match status" value="1"/>
</dbReference>
<keyword evidence="4 7" id="KW-0808">Transferase</keyword>
<dbReference type="SUPFAM" id="SSF53790">
    <property type="entry name" value="Tetrapyrrole methylase"/>
    <property type="match status" value="1"/>
</dbReference>
<name>A0A1G8WLW9_9GAMM</name>
<dbReference type="InterPro" id="IPR014777">
    <property type="entry name" value="4pyrrole_Mease_sub1"/>
</dbReference>
<dbReference type="PANTHER" id="PTHR47036:SF1">
    <property type="entry name" value="COBALT-FACTOR III C(17)-METHYLTRANSFERASE-RELATED"/>
    <property type="match status" value="1"/>
</dbReference>
<evidence type="ECO:0000256" key="2">
    <source>
        <dbReference type="ARBA" id="ARBA00022573"/>
    </source>
</evidence>
<dbReference type="Gene3D" id="3.40.1010.10">
    <property type="entry name" value="Cobalt-precorrin-4 Transmethylase, Domain 1"/>
    <property type="match status" value="1"/>
</dbReference>
<evidence type="ECO:0000256" key="5">
    <source>
        <dbReference type="ARBA" id="ARBA00022691"/>
    </source>
</evidence>
<dbReference type="Proteomes" id="UP000199527">
    <property type="component" value="Unassembled WGS sequence"/>
</dbReference>
<evidence type="ECO:0000313" key="7">
    <source>
        <dbReference type="EMBL" id="SDJ79181.1"/>
    </source>
</evidence>
<evidence type="ECO:0000256" key="1">
    <source>
        <dbReference type="ARBA" id="ARBA00004953"/>
    </source>
</evidence>
<keyword evidence="2" id="KW-0169">Cobalamin biosynthesis</keyword>
<dbReference type="InterPro" id="IPR006363">
    <property type="entry name" value="Cbl_synth_CobJ/CibH_dom"/>
</dbReference>
<reference evidence="8" key="1">
    <citation type="submission" date="2016-10" db="EMBL/GenBank/DDBJ databases">
        <authorList>
            <person name="Varghese N."/>
            <person name="Submissions S."/>
        </authorList>
    </citation>
    <scope>NUCLEOTIDE SEQUENCE [LARGE SCALE GENOMIC DNA]</scope>
    <source>
        <strain evidence="8">DSM 23317</strain>
    </source>
</reference>
<comment type="pathway">
    <text evidence="1">Cofactor biosynthesis; adenosylcobalamin biosynthesis.</text>
</comment>
<dbReference type="AlphaFoldDB" id="A0A1G8WLW9"/>
<dbReference type="EMBL" id="FNEM01000013">
    <property type="protein sequence ID" value="SDJ79181.1"/>
    <property type="molecule type" value="Genomic_DNA"/>
</dbReference>
<protein>
    <submittedName>
        <fullName evidence="7">Precorrin-3B C17-methyltransferase</fullName>
    </submittedName>
</protein>
<dbReference type="CDD" id="cd11646">
    <property type="entry name" value="Precorrin_3B_C17_MT"/>
    <property type="match status" value="1"/>
</dbReference>